<reference evidence="2 3" key="1">
    <citation type="submission" date="2018-09" db="EMBL/GenBank/DDBJ databases">
        <title>Murine metabolic-syndrome-specific gut microbial biobank.</title>
        <authorList>
            <person name="Liu C."/>
        </authorList>
    </citation>
    <scope>NUCLEOTIDE SEQUENCE [LARGE SCALE GENOMIC DNA]</scope>
    <source>
        <strain evidence="2 3">8-P5</strain>
    </source>
</reference>
<dbReference type="Pfam" id="PF03724">
    <property type="entry name" value="META"/>
    <property type="match status" value="1"/>
</dbReference>
<dbReference type="AlphaFoldDB" id="A0A3L7ZJB5"/>
<dbReference type="OrthoDB" id="1094381at2"/>
<organism evidence="2 3">
    <name type="scientific">Parabacteroides distasonis</name>
    <dbReference type="NCBI Taxonomy" id="823"/>
    <lineage>
        <taxon>Bacteria</taxon>
        <taxon>Pseudomonadati</taxon>
        <taxon>Bacteroidota</taxon>
        <taxon>Bacteroidia</taxon>
        <taxon>Bacteroidales</taxon>
        <taxon>Tannerellaceae</taxon>
        <taxon>Parabacteroides</taxon>
    </lineage>
</organism>
<dbReference type="PROSITE" id="PS51257">
    <property type="entry name" value="PROKAR_LIPOPROTEIN"/>
    <property type="match status" value="1"/>
</dbReference>
<dbReference type="RefSeq" id="WP_121737339.1">
    <property type="nucleotide sequence ID" value="NZ_QXXG01000057.1"/>
</dbReference>
<dbReference type="InterPro" id="IPR053147">
    <property type="entry name" value="Hsp_HslJ-like"/>
</dbReference>
<dbReference type="Gene3D" id="2.40.128.270">
    <property type="match status" value="1"/>
</dbReference>
<evidence type="ECO:0000313" key="2">
    <source>
        <dbReference type="EMBL" id="RLT71994.1"/>
    </source>
</evidence>
<evidence type="ECO:0000313" key="3">
    <source>
        <dbReference type="Proteomes" id="UP000278164"/>
    </source>
</evidence>
<feature type="domain" description="DUF306" evidence="1">
    <location>
        <begin position="48"/>
        <end position="137"/>
    </location>
</feature>
<comment type="caution">
    <text evidence="2">The sequence shown here is derived from an EMBL/GenBank/DDBJ whole genome shotgun (WGS) entry which is preliminary data.</text>
</comment>
<dbReference type="PANTHER" id="PTHR35535">
    <property type="entry name" value="HEAT SHOCK PROTEIN HSLJ"/>
    <property type="match status" value="1"/>
</dbReference>
<dbReference type="EMBL" id="RAYI01000070">
    <property type="protein sequence ID" value="RLT71994.1"/>
    <property type="molecule type" value="Genomic_DNA"/>
</dbReference>
<gene>
    <name evidence="2" type="ORF">D7V78_18295</name>
</gene>
<dbReference type="InterPro" id="IPR038670">
    <property type="entry name" value="HslJ-like_sf"/>
</dbReference>
<dbReference type="Proteomes" id="UP000278164">
    <property type="component" value="Unassembled WGS sequence"/>
</dbReference>
<sequence length="140" mass="15565">MRINTFTVIMLALVILVGSCDSPSDNILYGRWRLEKYNCIATSSYGLTQINKESEYILQLDNAGVFSCTTDCNTISGSFEKSKNALKFSDISFTELACDDMIVERSVASILPSIKSYEITADSILVLKDDKGHILMELTK</sequence>
<accession>A0A3L7ZJB5</accession>
<dbReference type="InterPro" id="IPR005184">
    <property type="entry name" value="DUF306_Meta_HslJ"/>
</dbReference>
<name>A0A3L7ZJB5_PARDI</name>
<evidence type="ECO:0000259" key="1">
    <source>
        <dbReference type="Pfam" id="PF03724"/>
    </source>
</evidence>
<proteinExistence type="predicted"/>
<dbReference type="PANTHER" id="PTHR35535:SF2">
    <property type="entry name" value="DUF306 DOMAIN-CONTAINING PROTEIN"/>
    <property type="match status" value="1"/>
</dbReference>
<protein>
    <submittedName>
        <fullName evidence="2">META domain-containing protein</fullName>
    </submittedName>
</protein>